<dbReference type="HAMAP" id="MF_00037">
    <property type="entry name" value="MurB"/>
    <property type="match status" value="1"/>
</dbReference>
<reference evidence="19" key="1">
    <citation type="submission" date="2017-09" db="EMBL/GenBank/DDBJ databases">
        <title>Depth-based differentiation of microbial function through sediment-hosted aquifers and enrichment of novel symbionts in the deep terrestrial subsurface.</title>
        <authorList>
            <person name="Probst A.J."/>
            <person name="Ladd B."/>
            <person name="Jarett J.K."/>
            <person name="Geller-Mcgrath D.E."/>
            <person name="Sieber C.M.K."/>
            <person name="Emerson J.B."/>
            <person name="Anantharaman K."/>
            <person name="Thomas B.C."/>
            <person name="Malmstrom R."/>
            <person name="Stieglmeier M."/>
            <person name="Klingl A."/>
            <person name="Woyke T."/>
            <person name="Ryan C.M."/>
            <person name="Banfield J.F."/>
        </authorList>
    </citation>
    <scope>NUCLEOTIDE SEQUENCE [LARGE SCALE GENOMIC DNA]</scope>
</reference>
<sequence>MDIKKNILLKEHTTFRLGGPARYFVEVADKDHLLEAITWAKQHSLPIFILGGGSNLLISEAGFSGLVIKPINRELKVDGCKIHLGAGCFLSSAVAFSARSGLAGLTWGAGIPGTIGGAIRGNAGAYGSDISDSVTVVEVLDLTTLTFKIWSKADCSFSYRHSRIKNDRQFLIWSAELTLEAGDSNKLQAEAKKIILERSVKMPKGFSAGCVFKNIIVAEVPDSAQDFKTKYSDKIRGGKVAAGLLIESLNYKGKQFGGAEVSSEHANFVVNTGQAKSEDVYNLLKDIRKYVFQAYGIDLQVEIELIGFDKTTNGG</sequence>
<keyword evidence="13 16" id="KW-0131">Cell cycle</keyword>
<keyword evidence="6 16" id="KW-0132">Cell division</keyword>
<accession>A0A2M6WSH6</accession>
<dbReference type="InterPro" id="IPR036318">
    <property type="entry name" value="FAD-bd_PCMH-like_sf"/>
</dbReference>
<protein>
    <recommendedName>
        <fullName evidence="16">UDP-N-acetylenolpyruvoylglucosamine reductase</fullName>
        <ecNumber evidence="16">1.3.1.98</ecNumber>
    </recommendedName>
    <alternativeName>
        <fullName evidence="16">UDP-N-acetylmuramate dehydrogenase</fullName>
    </alternativeName>
</protein>
<dbReference type="SUPFAM" id="SSF56176">
    <property type="entry name" value="FAD-binding/transporter-associated domain-like"/>
    <property type="match status" value="1"/>
</dbReference>
<evidence type="ECO:0000256" key="8">
    <source>
        <dbReference type="ARBA" id="ARBA00022827"/>
    </source>
</evidence>
<evidence type="ECO:0000256" key="11">
    <source>
        <dbReference type="ARBA" id="ARBA00022984"/>
    </source>
</evidence>
<feature type="active site" description="Proton donor" evidence="16">
    <location>
        <position position="210"/>
    </location>
</feature>
<dbReference type="GO" id="GO:0051301">
    <property type="term" value="P:cell division"/>
    <property type="evidence" value="ECO:0007669"/>
    <property type="project" value="UniProtKB-KW"/>
</dbReference>
<dbReference type="SUPFAM" id="SSF56194">
    <property type="entry name" value="Uridine diphospho-N-Acetylenolpyruvylglucosamine reductase, MurB, C-terminal domain"/>
    <property type="match status" value="1"/>
</dbReference>
<dbReference type="Gene3D" id="3.30.43.10">
    <property type="entry name" value="Uridine Diphospho-n-acetylenolpyruvylglucosamine Reductase, domain 2"/>
    <property type="match status" value="1"/>
</dbReference>
<keyword evidence="9 16" id="KW-0521">NADP</keyword>
<evidence type="ECO:0000256" key="3">
    <source>
        <dbReference type="ARBA" id="ARBA00004496"/>
    </source>
</evidence>
<dbReference type="PANTHER" id="PTHR21071">
    <property type="entry name" value="UDP-N-ACETYLENOLPYRUVOYLGLUCOSAMINE REDUCTASE"/>
    <property type="match status" value="1"/>
</dbReference>
<dbReference type="InterPro" id="IPR003170">
    <property type="entry name" value="MurB"/>
</dbReference>
<dbReference type="NCBIfam" id="TIGR00179">
    <property type="entry name" value="murB"/>
    <property type="match status" value="1"/>
</dbReference>
<comment type="function">
    <text evidence="2 16">Cell wall formation.</text>
</comment>
<comment type="caution">
    <text evidence="18">The sequence shown here is derived from an EMBL/GenBank/DDBJ whole genome shotgun (WGS) entry which is preliminary data.</text>
</comment>
<dbReference type="AlphaFoldDB" id="A0A2M6WSH6"/>
<comment type="pathway">
    <text evidence="4 16">Cell wall biogenesis; peptidoglycan biosynthesis.</text>
</comment>
<dbReference type="PROSITE" id="PS51387">
    <property type="entry name" value="FAD_PCMH"/>
    <property type="match status" value="1"/>
</dbReference>
<dbReference type="Gene3D" id="3.30.465.10">
    <property type="match status" value="1"/>
</dbReference>
<feature type="active site" evidence="16">
    <location>
        <position position="160"/>
    </location>
</feature>
<name>A0A2M6WSH6_9BACT</name>
<gene>
    <name evidence="16" type="primary">murB</name>
    <name evidence="18" type="ORF">COT94_03900</name>
</gene>
<evidence type="ECO:0000259" key="17">
    <source>
        <dbReference type="PROSITE" id="PS51387"/>
    </source>
</evidence>
<dbReference type="UniPathway" id="UPA00219"/>
<evidence type="ECO:0000256" key="13">
    <source>
        <dbReference type="ARBA" id="ARBA00023306"/>
    </source>
</evidence>
<evidence type="ECO:0000313" key="18">
    <source>
        <dbReference type="EMBL" id="PIT95705.1"/>
    </source>
</evidence>
<dbReference type="InterPro" id="IPR011601">
    <property type="entry name" value="MurB_C"/>
</dbReference>
<feature type="domain" description="FAD-binding PCMH-type" evidence="17">
    <location>
        <begin position="16"/>
        <end position="205"/>
    </location>
</feature>
<dbReference type="InterPro" id="IPR016169">
    <property type="entry name" value="FAD-bd_PCMH_sub2"/>
</dbReference>
<keyword evidence="14 16" id="KW-0961">Cell wall biogenesis/degradation</keyword>
<dbReference type="InterPro" id="IPR016166">
    <property type="entry name" value="FAD-bd_PCMH"/>
</dbReference>
<keyword evidence="8 16" id="KW-0274">FAD</keyword>
<evidence type="ECO:0000256" key="5">
    <source>
        <dbReference type="ARBA" id="ARBA00022490"/>
    </source>
</evidence>
<evidence type="ECO:0000256" key="16">
    <source>
        <dbReference type="HAMAP-Rule" id="MF_00037"/>
    </source>
</evidence>
<evidence type="ECO:0000256" key="9">
    <source>
        <dbReference type="ARBA" id="ARBA00022857"/>
    </source>
</evidence>
<evidence type="ECO:0000256" key="2">
    <source>
        <dbReference type="ARBA" id="ARBA00003921"/>
    </source>
</evidence>
<dbReference type="InterPro" id="IPR036635">
    <property type="entry name" value="MurB_C_sf"/>
</dbReference>
<comment type="cofactor">
    <cofactor evidence="1 16">
        <name>FAD</name>
        <dbReference type="ChEBI" id="CHEBI:57692"/>
    </cofactor>
</comment>
<dbReference type="GO" id="GO:0071949">
    <property type="term" value="F:FAD binding"/>
    <property type="evidence" value="ECO:0007669"/>
    <property type="project" value="InterPro"/>
</dbReference>
<dbReference type="Pfam" id="PF01565">
    <property type="entry name" value="FAD_binding_4"/>
    <property type="match status" value="1"/>
</dbReference>
<evidence type="ECO:0000256" key="1">
    <source>
        <dbReference type="ARBA" id="ARBA00001974"/>
    </source>
</evidence>
<dbReference type="NCBIfam" id="NF010480">
    <property type="entry name" value="PRK13905.1"/>
    <property type="match status" value="1"/>
</dbReference>
<dbReference type="Proteomes" id="UP000228533">
    <property type="component" value="Unassembled WGS sequence"/>
</dbReference>
<keyword evidence="12 16" id="KW-0560">Oxidoreductase</keyword>
<dbReference type="PANTHER" id="PTHR21071:SF4">
    <property type="entry name" value="UDP-N-ACETYLENOLPYRUVOYLGLUCOSAMINE REDUCTASE"/>
    <property type="match status" value="1"/>
</dbReference>
<organism evidence="18 19">
    <name type="scientific">Candidatus Falkowbacteria bacterium CG10_big_fil_rev_8_21_14_0_10_37_14</name>
    <dbReference type="NCBI Taxonomy" id="1974561"/>
    <lineage>
        <taxon>Bacteria</taxon>
        <taxon>Candidatus Falkowiibacteriota</taxon>
    </lineage>
</organism>
<comment type="catalytic activity">
    <reaction evidence="15 16">
        <text>UDP-N-acetyl-alpha-D-muramate + NADP(+) = UDP-N-acetyl-3-O-(1-carboxyvinyl)-alpha-D-glucosamine + NADPH + H(+)</text>
        <dbReference type="Rhea" id="RHEA:12248"/>
        <dbReference type="ChEBI" id="CHEBI:15378"/>
        <dbReference type="ChEBI" id="CHEBI:57783"/>
        <dbReference type="ChEBI" id="CHEBI:58349"/>
        <dbReference type="ChEBI" id="CHEBI:68483"/>
        <dbReference type="ChEBI" id="CHEBI:70757"/>
        <dbReference type="EC" id="1.3.1.98"/>
    </reaction>
</comment>
<evidence type="ECO:0000256" key="4">
    <source>
        <dbReference type="ARBA" id="ARBA00004752"/>
    </source>
</evidence>
<dbReference type="GO" id="GO:0008360">
    <property type="term" value="P:regulation of cell shape"/>
    <property type="evidence" value="ECO:0007669"/>
    <property type="project" value="UniProtKB-KW"/>
</dbReference>
<dbReference type="Pfam" id="PF02873">
    <property type="entry name" value="MurB_C"/>
    <property type="match status" value="1"/>
</dbReference>
<dbReference type="Gene3D" id="3.90.78.10">
    <property type="entry name" value="UDP-N-acetylenolpyruvoylglucosamine reductase, C-terminal domain"/>
    <property type="match status" value="1"/>
</dbReference>
<evidence type="ECO:0000256" key="15">
    <source>
        <dbReference type="ARBA" id="ARBA00048914"/>
    </source>
</evidence>
<comment type="subcellular location">
    <subcellularLocation>
        <location evidence="3 16">Cytoplasm</location>
    </subcellularLocation>
</comment>
<keyword evidence="5 16" id="KW-0963">Cytoplasm</keyword>
<keyword evidence="11 16" id="KW-0573">Peptidoglycan synthesis</keyword>
<dbReference type="EMBL" id="PFAM01000023">
    <property type="protein sequence ID" value="PIT95705.1"/>
    <property type="molecule type" value="Genomic_DNA"/>
</dbReference>
<dbReference type="GO" id="GO:0009252">
    <property type="term" value="P:peptidoglycan biosynthetic process"/>
    <property type="evidence" value="ECO:0007669"/>
    <property type="project" value="UniProtKB-UniRule"/>
</dbReference>
<evidence type="ECO:0000256" key="7">
    <source>
        <dbReference type="ARBA" id="ARBA00022630"/>
    </source>
</evidence>
<feature type="active site" evidence="16">
    <location>
        <position position="302"/>
    </location>
</feature>
<dbReference type="GO" id="GO:0005829">
    <property type="term" value="C:cytosol"/>
    <property type="evidence" value="ECO:0007669"/>
    <property type="project" value="TreeGrafter"/>
</dbReference>
<dbReference type="GO" id="GO:0008762">
    <property type="term" value="F:UDP-N-acetylmuramate dehydrogenase activity"/>
    <property type="evidence" value="ECO:0007669"/>
    <property type="project" value="UniProtKB-UniRule"/>
</dbReference>
<evidence type="ECO:0000256" key="10">
    <source>
        <dbReference type="ARBA" id="ARBA00022960"/>
    </source>
</evidence>
<dbReference type="InterPro" id="IPR006094">
    <property type="entry name" value="Oxid_FAD_bind_N"/>
</dbReference>
<proteinExistence type="inferred from homology"/>
<keyword evidence="10 16" id="KW-0133">Cell shape</keyword>
<evidence type="ECO:0000256" key="6">
    <source>
        <dbReference type="ARBA" id="ARBA00022618"/>
    </source>
</evidence>
<dbReference type="EC" id="1.3.1.98" evidence="16"/>
<dbReference type="InterPro" id="IPR016167">
    <property type="entry name" value="FAD-bd_PCMH_sub1"/>
</dbReference>
<evidence type="ECO:0000256" key="14">
    <source>
        <dbReference type="ARBA" id="ARBA00023316"/>
    </source>
</evidence>
<keyword evidence="7 16" id="KW-0285">Flavoprotein</keyword>
<dbReference type="GO" id="GO:0071555">
    <property type="term" value="P:cell wall organization"/>
    <property type="evidence" value="ECO:0007669"/>
    <property type="project" value="UniProtKB-KW"/>
</dbReference>
<evidence type="ECO:0000256" key="12">
    <source>
        <dbReference type="ARBA" id="ARBA00023002"/>
    </source>
</evidence>
<evidence type="ECO:0000313" key="19">
    <source>
        <dbReference type="Proteomes" id="UP000228533"/>
    </source>
</evidence>
<comment type="similarity">
    <text evidence="16">Belongs to the MurB family.</text>
</comment>